<proteinExistence type="predicted"/>
<comment type="caution">
    <text evidence="1">The sequence shown here is derived from an EMBL/GenBank/DDBJ whole genome shotgun (WGS) entry which is preliminary data.</text>
</comment>
<name>A0A373A3A8_9ACTN</name>
<dbReference type="Proteomes" id="UP000263377">
    <property type="component" value="Unassembled WGS sequence"/>
</dbReference>
<dbReference type="Pfam" id="PF26125">
    <property type="entry name" value="AcrVA2-like"/>
    <property type="match status" value="1"/>
</dbReference>
<keyword evidence="2" id="KW-1185">Reference proteome</keyword>
<organism evidence="1 2">
    <name type="scientific">Kitasatospora xanthocidica</name>
    <dbReference type="NCBI Taxonomy" id="83382"/>
    <lineage>
        <taxon>Bacteria</taxon>
        <taxon>Bacillati</taxon>
        <taxon>Actinomycetota</taxon>
        <taxon>Actinomycetes</taxon>
        <taxon>Kitasatosporales</taxon>
        <taxon>Streptomycetaceae</taxon>
        <taxon>Kitasatospora</taxon>
    </lineage>
</organism>
<evidence type="ECO:0000313" key="2">
    <source>
        <dbReference type="Proteomes" id="UP000263377"/>
    </source>
</evidence>
<protein>
    <submittedName>
        <fullName evidence="1">Uncharacterized protein</fullName>
    </submittedName>
</protein>
<gene>
    <name evidence="1" type="ORF">DR950_33780</name>
</gene>
<dbReference type="RefSeq" id="WP_117490272.1">
    <property type="nucleotide sequence ID" value="NZ_QVIG01000001.1"/>
</dbReference>
<evidence type="ECO:0000313" key="1">
    <source>
        <dbReference type="EMBL" id="RGD62057.1"/>
    </source>
</evidence>
<dbReference type="EMBL" id="QVIG01000001">
    <property type="protein sequence ID" value="RGD62057.1"/>
    <property type="molecule type" value="Genomic_DNA"/>
</dbReference>
<accession>A0A373A3A8</accession>
<sequence length="362" mass="39159">MVSKDVELGRATAVVAELVVGELTAADRVLHKAGLGHLPDYAINGGVVLSGIPQDVLNLYEVRQSATLAALWRLWARGKNVAAMHPDMAAELTTYRLGTLPGELFRNLGRIPNIMVVFAEPPAMEVSVGGTGPGRLLAILFCGRTDPDKLLCLTSDQRMDEVALTVICEPLAEDGTPLPPPPGGTTPVLEYCHLSIPARAGDRFTAEDLALRLARKAGRTEPTAAEQALATRALQVAVYLCSSKADIVQPVPRGKAAKPGKQRRWNKPDTFLRLGWRLGPRLKAARVRVQEMRRSAAQSTGGGGAAGGWRQYTHLRSGHLKTVWYGPGKTLSDSRLIEPYWVSEDLLDEDGHAPEGIIRPLR</sequence>
<dbReference type="InterPro" id="IPR058915">
    <property type="entry name" value="AcrVA2-like"/>
</dbReference>
<dbReference type="AlphaFoldDB" id="A0A373A3A8"/>
<reference evidence="1 2" key="1">
    <citation type="submission" date="2018-08" db="EMBL/GenBank/DDBJ databases">
        <title>Diversity &amp; Physiological Properties of Lignin-Decomposing Actinobacteria from Soil.</title>
        <authorList>
            <person name="Roh S.G."/>
            <person name="Kim S.B."/>
        </authorList>
    </citation>
    <scope>NUCLEOTIDE SEQUENCE [LARGE SCALE GENOMIC DNA]</scope>
    <source>
        <strain evidence="1 2">MMS17-GH009</strain>
    </source>
</reference>